<dbReference type="Pfam" id="PF02272">
    <property type="entry name" value="DHHA1"/>
    <property type="match status" value="1"/>
</dbReference>
<dbReference type="GO" id="GO:0006310">
    <property type="term" value="P:DNA recombination"/>
    <property type="evidence" value="ECO:0007669"/>
    <property type="project" value="InterPro"/>
</dbReference>
<evidence type="ECO:0000256" key="2">
    <source>
        <dbReference type="ARBA" id="ARBA00019841"/>
    </source>
</evidence>
<dbReference type="InterPro" id="IPR051673">
    <property type="entry name" value="SSDNA_exonuclease_RecJ"/>
</dbReference>
<dbReference type="GO" id="GO:0003676">
    <property type="term" value="F:nucleic acid binding"/>
    <property type="evidence" value="ECO:0007669"/>
    <property type="project" value="InterPro"/>
</dbReference>
<dbReference type="GO" id="GO:0006281">
    <property type="term" value="P:DNA repair"/>
    <property type="evidence" value="ECO:0007669"/>
    <property type="project" value="InterPro"/>
</dbReference>
<dbReference type="Pfam" id="PF17768">
    <property type="entry name" value="RecJ_OB"/>
    <property type="match status" value="1"/>
</dbReference>
<keyword evidence="3" id="KW-0540">Nuclease</keyword>
<evidence type="ECO:0000259" key="6">
    <source>
        <dbReference type="Pfam" id="PF01368"/>
    </source>
</evidence>
<evidence type="ECO:0000256" key="3">
    <source>
        <dbReference type="ARBA" id="ARBA00022722"/>
    </source>
</evidence>
<evidence type="ECO:0000259" key="7">
    <source>
        <dbReference type="Pfam" id="PF02272"/>
    </source>
</evidence>
<gene>
    <name evidence="9" type="primary">recJ</name>
    <name evidence="9" type="ORF">IAA97_09185</name>
</gene>
<keyword evidence="4" id="KW-0378">Hydrolase</keyword>
<comment type="caution">
    <text evidence="9">The sequence shown here is derived from an EMBL/GenBank/DDBJ whole genome shotgun (WGS) entry which is preliminary data.</text>
</comment>
<dbReference type="Pfam" id="PF01368">
    <property type="entry name" value="DHH"/>
    <property type="match status" value="1"/>
</dbReference>
<evidence type="ECO:0000313" key="10">
    <source>
        <dbReference type="Proteomes" id="UP000823615"/>
    </source>
</evidence>
<evidence type="ECO:0000313" key="9">
    <source>
        <dbReference type="EMBL" id="MBO8437135.1"/>
    </source>
</evidence>
<keyword evidence="5 9" id="KW-0269">Exonuclease</keyword>
<evidence type="ECO:0000259" key="8">
    <source>
        <dbReference type="Pfam" id="PF17768"/>
    </source>
</evidence>
<dbReference type="PANTHER" id="PTHR30255">
    <property type="entry name" value="SINGLE-STRANDED-DNA-SPECIFIC EXONUCLEASE RECJ"/>
    <property type="match status" value="1"/>
</dbReference>
<dbReference type="InterPro" id="IPR003156">
    <property type="entry name" value="DHHA1_dom"/>
</dbReference>
<dbReference type="SUPFAM" id="SSF64182">
    <property type="entry name" value="DHH phosphoesterases"/>
    <property type="match status" value="2"/>
</dbReference>
<evidence type="ECO:0000256" key="1">
    <source>
        <dbReference type="ARBA" id="ARBA00005915"/>
    </source>
</evidence>
<dbReference type="EMBL" id="JADIMT010000103">
    <property type="protein sequence ID" value="MBO8437135.1"/>
    <property type="molecule type" value="Genomic_DNA"/>
</dbReference>
<comment type="similarity">
    <text evidence="1">Belongs to the RecJ family.</text>
</comment>
<dbReference type="NCBIfam" id="TIGR00644">
    <property type="entry name" value="recJ"/>
    <property type="match status" value="1"/>
</dbReference>
<reference evidence="9" key="2">
    <citation type="journal article" date="2021" name="PeerJ">
        <title>Extensive microbial diversity within the chicken gut microbiome revealed by metagenomics and culture.</title>
        <authorList>
            <person name="Gilroy R."/>
            <person name="Ravi A."/>
            <person name="Getino M."/>
            <person name="Pursley I."/>
            <person name="Horton D.L."/>
            <person name="Alikhan N.F."/>
            <person name="Baker D."/>
            <person name="Gharbi K."/>
            <person name="Hall N."/>
            <person name="Watson M."/>
            <person name="Adriaenssens E.M."/>
            <person name="Foster-Nyarko E."/>
            <person name="Jarju S."/>
            <person name="Secka A."/>
            <person name="Antonio M."/>
            <person name="Oren A."/>
            <person name="Chaudhuri R.R."/>
            <person name="La Ragione R."/>
            <person name="Hildebrand F."/>
            <person name="Pallen M.J."/>
        </authorList>
    </citation>
    <scope>NUCLEOTIDE SEQUENCE</scope>
    <source>
        <strain evidence="9">7293</strain>
    </source>
</reference>
<organism evidence="9 10">
    <name type="scientific">Candidatus Ornithospirochaeta stercoripullorum</name>
    <dbReference type="NCBI Taxonomy" id="2840899"/>
    <lineage>
        <taxon>Bacteria</taxon>
        <taxon>Pseudomonadati</taxon>
        <taxon>Spirochaetota</taxon>
        <taxon>Spirochaetia</taxon>
        <taxon>Spirochaetales</taxon>
        <taxon>Spirochaetaceae</taxon>
        <taxon>Spirochaetaceae incertae sedis</taxon>
        <taxon>Candidatus Ornithospirochaeta</taxon>
    </lineage>
</organism>
<dbReference type="InterPro" id="IPR041122">
    <property type="entry name" value="RecJ_OB"/>
</dbReference>
<dbReference type="GO" id="GO:0008409">
    <property type="term" value="F:5'-3' exonuclease activity"/>
    <property type="evidence" value="ECO:0007669"/>
    <property type="project" value="InterPro"/>
</dbReference>
<proteinExistence type="inferred from homology"/>
<feature type="domain" description="DDH" evidence="6">
    <location>
        <begin position="77"/>
        <end position="203"/>
    </location>
</feature>
<sequence>MEIKIPLSDPGKVRAIKERFSLDLLSATVLERRGLENPSDALWYLETDIIYQHSPLECDDVHTAIERIESAIEEEEKVLIFGDRDVDGVTGSSILYRGLKKLGLKNLSVRLPEGDEPYGMTENTVEEILASGYTLVITVDNGISAVSEIEMLEKNGVDVIVLDHHLPGEELPGAVALFDPKVLGSGYQFDGLSGCAVAAKMIWALSFSRTPLYGSECIVLHAEPRNGSIRINAVRLENLIEIDRITEEIIEGGGSMTAKEHLMDFLAVGLPVLVLDEETEKKMLRRAFGNGVDISLVDIRGKLDEMMPRYRSHSLFDLAMLSRAARYSDGDREIETLVSLFRSLSIYSYPSLSKEYDELLELVAIGTIADLMPMKNENRLIVKRGLRMLSDKPIDCLKPILGRQNLTGKRLNTRDISFYIAPVINAAGRLGHPMDAFALLTTDDPAEAEGLTENLLSMNRERQGMEENALSLIHSQAAESFERNASRFVIAGGDNIPRGLTGALASKLSKEYSVPAIVIADTGDGRVSGSMRCSDRFDAKAFLSTFQSLFDDYGGHRCAAGFSLQSENKENLLKMMESVISTLSDSETEKRELEADAKIPPEYMTTGLWRLSELLEPFGQENESLRLYIKDALITDVTPPKPGQHLLRFSLRFGTYSWPCIWWEPHDRESFKKGAHVNVLFSPDVNYWRGVAKEQLLINEMEISQSE</sequence>
<evidence type="ECO:0000256" key="5">
    <source>
        <dbReference type="ARBA" id="ARBA00022839"/>
    </source>
</evidence>
<dbReference type="Proteomes" id="UP000823615">
    <property type="component" value="Unassembled WGS sequence"/>
</dbReference>
<name>A0A9D9H2V9_9SPIO</name>
<dbReference type="Gene3D" id="3.10.310.30">
    <property type="match status" value="1"/>
</dbReference>
<evidence type="ECO:0000256" key="4">
    <source>
        <dbReference type="ARBA" id="ARBA00022801"/>
    </source>
</evidence>
<dbReference type="PANTHER" id="PTHR30255:SF2">
    <property type="entry name" value="SINGLE-STRANDED-DNA-SPECIFIC EXONUCLEASE RECJ"/>
    <property type="match status" value="1"/>
</dbReference>
<dbReference type="Gene3D" id="3.90.1640.30">
    <property type="match status" value="2"/>
</dbReference>
<dbReference type="AlphaFoldDB" id="A0A9D9H2V9"/>
<reference evidence="9" key="1">
    <citation type="submission" date="2020-10" db="EMBL/GenBank/DDBJ databases">
        <authorList>
            <person name="Gilroy R."/>
        </authorList>
    </citation>
    <scope>NUCLEOTIDE SEQUENCE</scope>
    <source>
        <strain evidence="9">7293</strain>
    </source>
</reference>
<dbReference type="InterPro" id="IPR038763">
    <property type="entry name" value="DHH_sf"/>
</dbReference>
<feature type="domain" description="RecJ OB" evidence="8">
    <location>
        <begin position="596"/>
        <end position="699"/>
    </location>
</feature>
<feature type="domain" description="DHHA1" evidence="7">
    <location>
        <begin position="488"/>
        <end position="581"/>
    </location>
</feature>
<protein>
    <recommendedName>
        <fullName evidence="2">Single-stranded-DNA-specific exonuclease RecJ</fullName>
    </recommendedName>
</protein>
<dbReference type="InterPro" id="IPR001667">
    <property type="entry name" value="DDH_dom"/>
</dbReference>
<accession>A0A9D9H2V9</accession>
<dbReference type="InterPro" id="IPR004610">
    <property type="entry name" value="RecJ"/>
</dbReference>